<accession>A0ABS1C671</accession>
<evidence type="ECO:0000256" key="1">
    <source>
        <dbReference type="SAM" id="SignalP"/>
    </source>
</evidence>
<gene>
    <name evidence="2" type="ORF">I5M27_17935</name>
</gene>
<feature type="chain" id="PRO_5046075999" evidence="1">
    <location>
        <begin position="20"/>
        <end position="379"/>
    </location>
</feature>
<dbReference type="Proteomes" id="UP000644147">
    <property type="component" value="Unassembled WGS sequence"/>
</dbReference>
<reference evidence="2 3" key="1">
    <citation type="submission" date="2020-12" db="EMBL/GenBank/DDBJ databases">
        <title>Bacterial novel species Adhaeribacter sp. BT258 isolated from soil.</title>
        <authorList>
            <person name="Jung H.-Y."/>
        </authorList>
    </citation>
    <scope>NUCLEOTIDE SEQUENCE [LARGE SCALE GENOMIC DNA]</scope>
    <source>
        <strain evidence="2 3">BT258</strain>
    </source>
</reference>
<keyword evidence="1" id="KW-0732">Signal</keyword>
<comment type="caution">
    <text evidence="2">The sequence shown here is derived from an EMBL/GenBank/DDBJ whole genome shotgun (WGS) entry which is preliminary data.</text>
</comment>
<evidence type="ECO:0000313" key="2">
    <source>
        <dbReference type="EMBL" id="MBK0404877.1"/>
    </source>
</evidence>
<feature type="signal peptide" evidence="1">
    <location>
        <begin position="1"/>
        <end position="19"/>
    </location>
</feature>
<protein>
    <submittedName>
        <fullName evidence="2">Uncharacterized protein</fullName>
    </submittedName>
</protein>
<name>A0ABS1C671_9BACT</name>
<organism evidence="2 3">
    <name type="scientific">Adhaeribacter terrigena</name>
    <dbReference type="NCBI Taxonomy" id="2793070"/>
    <lineage>
        <taxon>Bacteria</taxon>
        <taxon>Pseudomonadati</taxon>
        <taxon>Bacteroidota</taxon>
        <taxon>Cytophagia</taxon>
        <taxon>Cytophagales</taxon>
        <taxon>Hymenobacteraceae</taxon>
        <taxon>Adhaeribacter</taxon>
    </lineage>
</organism>
<sequence>MKRLLSTFFFILISNFLLAQSSEIEVADLSVKVPGLGFQEYFYGFEEGDELIFTFSENNKKEVKQLEIIEYPNTIKFSGTQISNTSKRFKINKRGVYIFKFTNSAIGQRICSFKIARIPANASTSSFNTSITWKQITDTTFTTITKQEITRYDTTFKYLAKKELIKIDTIAQELFSKNEQIAAGTTIGKPSESILTITLPTNQISSLESKEVISWAYWIGVGQEGHIAFESNKKKYLQAAGSLADITGNPLIGLALNQVAFLPTGNAGSNVGYYFLPTLNDAQIFIRSFDNGGFRYFDKGNGVSGYGRKDIPLQGTFYLGLHNDNFHNEINVTVKVVAVSVYKKYIERQIKEPVITPQYVNKTIKEPTVTIKRIPVNMN</sequence>
<dbReference type="RefSeq" id="WP_200507769.1">
    <property type="nucleotide sequence ID" value="NZ_JAEHFX010000012.1"/>
</dbReference>
<dbReference type="EMBL" id="JAEHFX010000012">
    <property type="protein sequence ID" value="MBK0404877.1"/>
    <property type="molecule type" value="Genomic_DNA"/>
</dbReference>
<evidence type="ECO:0000313" key="3">
    <source>
        <dbReference type="Proteomes" id="UP000644147"/>
    </source>
</evidence>
<keyword evidence="3" id="KW-1185">Reference proteome</keyword>
<proteinExistence type="predicted"/>